<protein>
    <submittedName>
        <fullName evidence="2">Hydrolase GDSL</fullName>
    </submittedName>
</protein>
<gene>
    <name evidence="2" type="ORF">M911_08085</name>
</gene>
<keyword evidence="2" id="KW-0378">Hydrolase</keyword>
<reference evidence="3" key="2">
    <citation type="submission" date="2014-02" db="EMBL/GenBank/DDBJ databases">
        <title>Draft Genome Sequence of extremely halophilic bacteria Halorhodospira halochloris.</title>
        <authorList>
            <person name="Singh K.S."/>
        </authorList>
    </citation>
    <scope>NUCLEOTIDE SEQUENCE [LARGE SCALE GENOMIC DNA]</scope>
    <source>
        <strain evidence="3">A</strain>
    </source>
</reference>
<sequence length="211" mass="22873">MLSGYRRAPWSLMLVVCLFVLGACSPRPEPLLLLPPDAVILAFGDSLTYGTGAPAGASYPSHLARMTGLEVINAGVPGEVTTQGRARLPGLLDQYQPDLLILIHGGNDMLRRGDSEHKRQNLEAMIFTARERDIQVVMAAVPTPALWRLSGAQVYQDLADELGVTLEGDALAYILSRDSLKADPIHPNAEGYRILAERVHDLLREAGALIN</sequence>
<proteinExistence type="predicted"/>
<dbReference type="RefSeq" id="WP_025281558.1">
    <property type="nucleotide sequence ID" value="NZ_CP007268.1"/>
</dbReference>
<dbReference type="PROSITE" id="PS51257">
    <property type="entry name" value="PROKAR_LIPOPROTEIN"/>
    <property type="match status" value="1"/>
</dbReference>
<dbReference type="Gene3D" id="3.40.50.1110">
    <property type="entry name" value="SGNH hydrolase"/>
    <property type="match status" value="1"/>
</dbReference>
<accession>W8KUA7</accession>
<dbReference type="Pfam" id="PF13472">
    <property type="entry name" value="Lipase_GDSL_2"/>
    <property type="match status" value="1"/>
</dbReference>
<dbReference type="InterPro" id="IPR013830">
    <property type="entry name" value="SGNH_hydro"/>
</dbReference>
<reference evidence="2 3" key="1">
    <citation type="journal article" date="2014" name="J Genomics">
        <title>Draft Genome Sequence of the Extremely Halophilic Phototrophic Purple Sulfur Bacterium Halorhodospira halochloris.</title>
        <authorList>
            <person name="Singh K.S."/>
            <person name="Kirksey J."/>
            <person name="Hoff W.D."/>
            <person name="Deole R."/>
        </authorList>
    </citation>
    <scope>NUCLEOTIDE SEQUENCE [LARGE SCALE GENOMIC DNA]</scope>
    <source>
        <strain evidence="2 3">A</strain>
    </source>
</reference>
<dbReference type="KEGG" id="hhc:M911_08085"/>
<dbReference type="PANTHER" id="PTHR30383:SF24">
    <property type="entry name" value="THIOESTERASE 1_PROTEASE 1_LYSOPHOSPHOLIPASE L1"/>
    <property type="match status" value="1"/>
</dbReference>
<dbReference type="InterPro" id="IPR051532">
    <property type="entry name" value="Ester_Hydrolysis_Enzymes"/>
</dbReference>
<dbReference type="GO" id="GO:0004622">
    <property type="term" value="F:phosphatidylcholine lysophospholipase activity"/>
    <property type="evidence" value="ECO:0007669"/>
    <property type="project" value="TreeGrafter"/>
</dbReference>
<keyword evidence="3" id="KW-1185">Reference proteome</keyword>
<organism evidence="2 3">
    <name type="scientific">Ectothiorhodospira haloalkaliphila</name>
    <dbReference type="NCBI Taxonomy" id="421628"/>
    <lineage>
        <taxon>Bacteria</taxon>
        <taxon>Pseudomonadati</taxon>
        <taxon>Pseudomonadota</taxon>
        <taxon>Gammaproteobacteria</taxon>
        <taxon>Chromatiales</taxon>
        <taxon>Ectothiorhodospiraceae</taxon>
        <taxon>Ectothiorhodospira</taxon>
    </lineage>
</organism>
<dbReference type="AlphaFoldDB" id="W8KUA7"/>
<dbReference type="CDD" id="cd01822">
    <property type="entry name" value="Lysophospholipase_L1_like"/>
    <property type="match status" value="1"/>
</dbReference>
<feature type="domain" description="SGNH hydrolase-type esterase" evidence="1">
    <location>
        <begin position="42"/>
        <end position="194"/>
    </location>
</feature>
<dbReference type="InterPro" id="IPR036514">
    <property type="entry name" value="SGNH_hydro_sf"/>
</dbReference>
<name>W8KUA7_9GAMM</name>
<evidence type="ECO:0000313" key="2">
    <source>
        <dbReference type="EMBL" id="AHK79121.1"/>
    </source>
</evidence>
<evidence type="ECO:0000259" key="1">
    <source>
        <dbReference type="Pfam" id="PF13472"/>
    </source>
</evidence>
<dbReference type="PANTHER" id="PTHR30383">
    <property type="entry name" value="THIOESTERASE 1/PROTEASE 1/LYSOPHOSPHOLIPASE L1"/>
    <property type="match status" value="1"/>
</dbReference>
<dbReference type="Proteomes" id="UP000019442">
    <property type="component" value="Chromosome"/>
</dbReference>
<evidence type="ECO:0000313" key="3">
    <source>
        <dbReference type="Proteomes" id="UP000019442"/>
    </source>
</evidence>
<dbReference type="EMBL" id="CP007268">
    <property type="protein sequence ID" value="AHK79121.1"/>
    <property type="molecule type" value="Genomic_DNA"/>
</dbReference>
<dbReference type="PATRIC" id="fig|1354791.3.peg.2065"/>
<dbReference type="SUPFAM" id="SSF52266">
    <property type="entry name" value="SGNH hydrolase"/>
    <property type="match status" value="1"/>
</dbReference>
<dbReference type="HOGENOM" id="CLU_051180_1_2_6"/>